<keyword evidence="2" id="KW-1185">Reference proteome</keyword>
<gene>
    <name evidence="1" type="ORF">Taro_000480</name>
</gene>
<dbReference type="Proteomes" id="UP000652761">
    <property type="component" value="Unassembled WGS sequence"/>
</dbReference>
<protein>
    <submittedName>
        <fullName evidence="1">Uncharacterized protein</fullName>
    </submittedName>
</protein>
<evidence type="ECO:0000313" key="2">
    <source>
        <dbReference type="Proteomes" id="UP000652761"/>
    </source>
</evidence>
<name>A0A843TC82_COLES</name>
<proteinExistence type="predicted"/>
<dbReference type="AlphaFoldDB" id="A0A843TC82"/>
<evidence type="ECO:0000313" key="1">
    <source>
        <dbReference type="EMBL" id="MQL68201.1"/>
    </source>
</evidence>
<accession>A0A843TC82</accession>
<organism evidence="1 2">
    <name type="scientific">Colocasia esculenta</name>
    <name type="common">Wild taro</name>
    <name type="synonym">Arum esculentum</name>
    <dbReference type="NCBI Taxonomy" id="4460"/>
    <lineage>
        <taxon>Eukaryota</taxon>
        <taxon>Viridiplantae</taxon>
        <taxon>Streptophyta</taxon>
        <taxon>Embryophyta</taxon>
        <taxon>Tracheophyta</taxon>
        <taxon>Spermatophyta</taxon>
        <taxon>Magnoliopsida</taxon>
        <taxon>Liliopsida</taxon>
        <taxon>Araceae</taxon>
        <taxon>Aroideae</taxon>
        <taxon>Colocasieae</taxon>
        <taxon>Colocasia</taxon>
    </lineage>
</organism>
<comment type="caution">
    <text evidence="1">The sequence shown here is derived from an EMBL/GenBank/DDBJ whole genome shotgun (WGS) entry which is preliminary data.</text>
</comment>
<reference evidence="1" key="1">
    <citation type="submission" date="2017-07" db="EMBL/GenBank/DDBJ databases">
        <title>Taro Niue Genome Assembly and Annotation.</title>
        <authorList>
            <person name="Atibalentja N."/>
            <person name="Keating K."/>
            <person name="Fields C.J."/>
        </authorList>
    </citation>
    <scope>NUCLEOTIDE SEQUENCE</scope>
    <source>
        <strain evidence="1">Niue_2</strain>
        <tissue evidence="1">Leaf</tissue>
    </source>
</reference>
<dbReference type="EMBL" id="NMUH01000009">
    <property type="protein sequence ID" value="MQL68201.1"/>
    <property type="molecule type" value="Genomic_DNA"/>
</dbReference>
<sequence length="67" mass="7767">MRLLQPIRSHLSTTSTYLSTGILLPEPSQYKTSSSYRHMAFTCRQMFIACRQPTLVIYSSRRRDIGI</sequence>